<dbReference type="SMART" id="SM00233">
    <property type="entry name" value="PH"/>
    <property type="match status" value="2"/>
</dbReference>
<feature type="domain" description="Sporulation-specific protein 71 N-terminal" evidence="3">
    <location>
        <begin position="42"/>
        <end position="108"/>
    </location>
</feature>
<dbReference type="Pfam" id="PF15404">
    <property type="entry name" value="PH_4"/>
    <property type="match status" value="1"/>
</dbReference>
<dbReference type="InterPro" id="IPR029217">
    <property type="entry name" value="Spo7_2_N"/>
</dbReference>
<dbReference type="InterPro" id="IPR039486">
    <property type="entry name" value="Mug56/Spo71_PH"/>
</dbReference>
<evidence type="ECO:0008006" key="6">
    <source>
        <dbReference type="Google" id="ProtNLM"/>
    </source>
</evidence>
<dbReference type="InterPro" id="IPR057379">
    <property type="entry name" value="PH_SPO71"/>
</dbReference>
<dbReference type="HOGENOM" id="CLU_003938_1_0_1"/>
<dbReference type="InterPro" id="IPR040345">
    <property type="entry name" value="Mug56/Spo71"/>
</dbReference>
<dbReference type="STRING" id="931890.G8JS70"/>
<dbReference type="GO" id="GO:1902657">
    <property type="term" value="P:protein localization to prospore membrane"/>
    <property type="evidence" value="ECO:0007669"/>
    <property type="project" value="EnsemblFungi"/>
</dbReference>
<dbReference type="GeneID" id="11469091"/>
<feature type="region of interest" description="Disordered" evidence="1">
    <location>
        <begin position="275"/>
        <end position="294"/>
    </location>
</feature>
<dbReference type="OMA" id="GKSMVFM"/>
<evidence type="ECO:0000313" key="4">
    <source>
        <dbReference type="EMBL" id="AET38989.1"/>
    </source>
</evidence>
<dbReference type="PANTHER" id="PTHR28076:SF1">
    <property type="entry name" value="PROSPORE MEMBRANE ADAPTER PROTEIN SPO71"/>
    <property type="match status" value="1"/>
</dbReference>
<feature type="domain" description="PH" evidence="2">
    <location>
        <begin position="728"/>
        <end position="939"/>
    </location>
</feature>
<organism evidence="4 5">
    <name type="scientific">Eremothecium cymbalariae (strain CBS 270.75 / DBVPG 7215 / KCTC 17166 / NRRL Y-17582)</name>
    <name type="common">Yeast</name>
    <dbReference type="NCBI Taxonomy" id="931890"/>
    <lineage>
        <taxon>Eukaryota</taxon>
        <taxon>Fungi</taxon>
        <taxon>Dikarya</taxon>
        <taxon>Ascomycota</taxon>
        <taxon>Saccharomycotina</taxon>
        <taxon>Saccharomycetes</taxon>
        <taxon>Saccharomycetales</taxon>
        <taxon>Saccharomycetaceae</taxon>
        <taxon>Eremothecium</taxon>
    </lineage>
</organism>
<feature type="compositionally biased region" description="Acidic residues" evidence="1">
    <location>
        <begin position="280"/>
        <end position="294"/>
    </location>
</feature>
<gene>
    <name evidence="4" type="ordered locus">Ecym_3511</name>
</gene>
<dbReference type="SMART" id="SM01316">
    <property type="entry name" value="Spo7_2_N"/>
    <property type="match status" value="1"/>
</dbReference>
<feature type="compositionally biased region" description="Polar residues" evidence="1">
    <location>
        <begin position="153"/>
        <end position="165"/>
    </location>
</feature>
<dbReference type="PANTHER" id="PTHR28076">
    <property type="entry name" value="SPORULATION-SPECIFIC PROTEIN 71"/>
    <property type="match status" value="1"/>
</dbReference>
<evidence type="ECO:0000259" key="3">
    <source>
        <dbReference type="SMART" id="SM01316"/>
    </source>
</evidence>
<dbReference type="KEGG" id="erc:Ecym_3511"/>
<evidence type="ECO:0000313" key="5">
    <source>
        <dbReference type="Proteomes" id="UP000006790"/>
    </source>
</evidence>
<accession>G8JS70</accession>
<protein>
    <recommendedName>
        <fullName evidence="6">PH domain-containing protein</fullName>
    </recommendedName>
</protein>
<reference evidence="5" key="1">
    <citation type="journal article" date="2012" name="G3 (Bethesda)">
        <title>Pichia sorbitophila, an interspecies yeast hybrid reveals early steps of genome resolution following polyploidization.</title>
        <authorList>
            <person name="Leh Louis V."/>
            <person name="Despons L."/>
            <person name="Friedrich A."/>
            <person name="Martin T."/>
            <person name="Durrens P."/>
            <person name="Casaregola S."/>
            <person name="Neuveglise C."/>
            <person name="Fairhead C."/>
            <person name="Marck C."/>
            <person name="Cruz J.A."/>
            <person name="Straub M.L."/>
            <person name="Kugler V."/>
            <person name="Sacerdot C."/>
            <person name="Uzunov Z."/>
            <person name="Thierry A."/>
            <person name="Weiss S."/>
            <person name="Bleykasten C."/>
            <person name="De Montigny J."/>
            <person name="Jacques N."/>
            <person name="Jung P."/>
            <person name="Lemaire M."/>
            <person name="Mallet S."/>
            <person name="Morel G."/>
            <person name="Richard G.F."/>
            <person name="Sarkar A."/>
            <person name="Savel G."/>
            <person name="Schacherer J."/>
            <person name="Seret M.L."/>
            <person name="Talla E."/>
            <person name="Samson G."/>
            <person name="Jubin C."/>
            <person name="Poulain J."/>
            <person name="Vacherie B."/>
            <person name="Barbe V."/>
            <person name="Pelletier E."/>
            <person name="Sherman D.J."/>
            <person name="Westhof E."/>
            <person name="Weissenbach J."/>
            <person name="Baret P.V."/>
            <person name="Wincker P."/>
            <person name="Gaillardin C."/>
            <person name="Dujon B."/>
            <person name="Souciet J.L."/>
        </authorList>
    </citation>
    <scope>NUCLEOTIDE SEQUENCE [LARGE SCALE GENOMIC DNA]</scope>
    <source>
        <strain evidence="5">CBS 270.75 / DBVPG 7215 / KCTC 17166 / NRRL Y-17582</strain>
    </source>
</reference>
<dbReference type="AlphaFoldDB" id="G8JS70"/>
<evidence type="ECO:0000259" key="2">
    <source>
        <dbReference type="SMART" id="SM00233"/>
    </source>
</evidence>
<feature type="compositionally biased region" description="Low complexity" evidence="1">
    <location>
        <begin position="167"/>
        <end position="178"/>
    </location>
</feature>
<dbReference type="Proteomes" id="UP000006790">
    <property type="component" value="Chromosome 3"/>
</dbReference>
<feature type="region of interest" description="Disordered" evidence="1">
    <location>
        <begin position="153"/>
        <end position="186"/>
    </location>
</feature>
<dbReference type="EMBL" id="CP002499">
    <property type="protein sequence ID" value="AET38989.1"/>
    <property type="molecule type" value="Genomic_DNA"/>
</dbReference>
<dbReference type="Pfam" id="PF15407">
    <property type="entry name" value="Spo7_2_N"/>
    <property type="match status" value="1"/>
</dbReference>
<dbReference type="InterPro" id="IPR001849">
    <property type="entry name" value="PH_domain"/>
</dbReference>
<dbReference type="SUPFAM" id="SSF50729">
    <property type="entry name" value="PH domain-like"/>
    <property type="match status" value="1"/>
</dbReference>
<dbReference type="RefSeq" id="XP_003645806.1">
    <property type="nucleotide sequence ID" value="XM_003645758.1"/>
</dbReference>
<dbReference type="InParanoid" id="G8JS70"/>
<name>G8JS70_ERECY</name>
<sequence length="1204" mass="137650">MELKWDQLKAIVLDEDEFIKYYSDHIATITDVITNKPERHLKKLVIPRRSFTALQLSTASPREISLSSRSVLLGGIPELWYAQHSNSVLKAMAKLMRRKPRNRVRYIYPIGHKSSRHLRSKYARNKKYNIKSSENSRGHLGSIIQESANGCHNSKQLHNKQSPTRHNMPSLPSSNNSNGGVADNQLAHSGDDCVVVNSGFNHAITSELDSVVQQPKPSTANLHTIPTVKFDMPGSPLESTDDIMSLLLRLKNTGTGISTVNGDSTSVYCSAKESLRDPINDEDDEDEDDSIEEGFPDTSVLTIETTHINETERSNILSSSMASGCLKDKNILARKTSRTSKIKFDLSTARPEIKQAEKSPDEDLKVLKPEPEPLPIPKSRFLSSCASWEEPLKGTWSVAHRAKKIVIHEWNQVRAKESDFKNRFFNRFRMGEVIKMEKMLVLVKSAVSVTHPPTTFSDAEPIDTRVYGRWKEHIVVARATGNPDTPIYIQFLDRRGIPKLEKCKHVKSMDFTLTESCSVGFYNYLDRTIYILKPDEKLEKDLKEGNLSDKGHGYKPLKIYILRCSTLRSSGRWLGFLRESIGLKTIPDALDIQIPQMRMSLSVSLPIQALKEMKEKASQEQVELKILQLKTGYRVIPYPLLRYMGLVIRNALIDAGFKDVVRNWEEENVLMGFSWKRYDMLEWVLGDQIDALYGSFFLNTSHILEYRQLTDYPRSVSLNASDNMEEPPHIEGFLAICASRHQGGSKDLFSHRFIKLKYMYTCNGILFYTRAMKGMPPLPTFDLSNEFGQFKKPSSLQEVLKSLPEIYDHNPYPLDANNHICWLNDKLSSKDFLYFDDFALKSAARKVSQIIRAECAIDLTQVESICTLDVKEACTIAKSIKFWNNANNLFWKSQSSIEETSKSIIVITMKNKSSVKLLAPNISMANEWIRRLNELSNYWTARLHRDQEIMWKTKMANLKMLSIQEQNESNILGNTPRWINERGCVSDAIYNVSSISVLRPLIHQGILYQKPRKHSVFIKCYVTLIPGFIVLFECFKRSIMGYSYNTVGYGHYVTVPIEECYIYSGNITSQDLLRRDREFNSMNPGNKSLPRVYLDGWKSLEDEPHRCFTLWFGSKGAIVNYKLAKKTMGFSDDEDCLEDNVDIDAETKTITSEEELAGKLADPYVIVSRLGLNGKSMVFMARSRQERDLWVHKIHCELERIKRL</sequence>
<dbReference type="FunCoup" id="G8JS70">
    <property type="interactions" value="17"/>
</dbReference>
<dbReference type="GO" id="GO:0005628">
    <property type="term" value="C:prospore membrane"/>
    <property type="evidence" value="ECO:0007669"/>
    <property type="project" value="EnsemblFungi"/>
</dbReference>
<evidence type="ECO:0000256" key="1">
    <source>
        <dbReference type="SAM" id="MobiDB-lite"/>
    </source>
</evidence>
<dbReference type="Pfam" id="PF23207">
    <property type="entry name" value="PH_SPO71"/>
    <property type="match status" value="1"/>
</dbReference>
<dbReference type="GO" id="GO:0032120">
    <property type="term" value="P:ascospore-type prospore membrane formation"/>
    <property type="evidence" value="ECO:0007669"/>
    <property type="project" value="EnsemblFungi"/>
</dbReference>
<dbReference type="OrthoDB" id="5579281at2759"/>
<proteinExistence type="predicted"/>
<feature type="domain" description="PH" evidence="2">
    <location>
        <begin position="1001"/>
        <end position="1201"/>
    </location>
</feature>
<keyword evidence="5" id="KW-1185">Reference proteome</keyword>
<dbReference type="eggNOG" id="ENOG502QRAT">
    <property type="taxonomic scope" value="Eukaryota"/>
</dbReference>
<dbReference type="GO" id="GO:0043495">
    <property type="term" value="F:protein-membrane adaptor activity"/>
    <property type="evidence" value="ECO:0007669"/>
    <property type="project" value="EnsemblFungi"/>
</dbReference>